<reference evidence="2 3" key="1">
    <citation type="submission" date="2018-04" db="EMBL/GenBank/DDBJ databases">
        <title>Pararhodobacter oceanense sp. nov., isolated from marine intertidal sediment.</title>
        <authorList>
            <person name="Wang X.-L."/>
            <person name="Du Z.-J."/>
        </authorList>
    </citation>
    <scope>NUCLEOTIDE SEQUENCE [LARGE SCALE GENOMIC DNA]</scope>
    <source>
        <strain evidence="2 3">AM505</strain>
    </source>
</reference>
<dbReference type="SUPFAM" id="SSF51294">
    <property type="entry name" value="Hedgehog/intein (Hint) domain"/>
    <property type="match status" value="1"/>
</dbReference>
<dbReference type="RefSeq" id="WP_116557051.1">
    <property type="nucleotide sequence ID" value="NZ_QDKM01000001.1"/>
</dbReference>
<dbReference type="AlphaFoldDB" id="A0A2T8HYW8"/>
<evidence type="ECO:0000313" key="2">
    <source>
        <dbReference type="EMBL" id="PVH30630.1"/>
    </source>
</evidence>
<dbReference type="Proteomes" id="UP000245911">
    <property type="component" value="Unassembled WGS sequence"/>
</dbReference>
<comment type="caution">
    <text evidence="2">The sequence shown here is derived from an EMBL/GenBank/DDBJ whole genome shotgun (WGS) entry which is preliminary data.</text>
</comment>
<keyword evidence="3" id="KW-1185">Reference proteome</keyword>
<gene>
    <name evidence="2" type="ORF">DDE20_03670</name>
</gene>
<dbReference type="Pfam" id="PF13403">
    <property type="entry name" value="Hint_2"/>
    <property type="match status" value="1"/>
</dbReference>
<sequence>MSSVSGFNGVYAVDWAQTAPGEEWGLDPAFLKIGMIWQWRGRARRLDAPVETLLLDRPVDRIDARARVRARMERLALAEMPHRAAVLPDDEMPPGDGFTLTDGIREYSARIVRSGARLLAVFDPLLPPPDCKLWISALQIAPLATQRRMGVICFLPGTQIATPQGLRPVEELQPGEPVETRDNGAQPVVWRGETKLTGAELYLYPHLRPLRIHAGALGNDRPEADLLVSPSHRMLMPLAQQAARGDLPHGGAAADEVLIAAEDLEDGRLVRRDFTLETVRYVHLMLERHEIISANGQPCESFHPGLADPRVIAWHARSLAQVDPALASHPERFGATARRCLSRGEAAILRAQPANAPPRAPSRAPV</sequence>
<protein>
    <submittedName>
        <fullName evidence="2">Hemolysin-type calcium-binding protein</fullName>
    </submittedName>
</protein>
<dbReference type="InterPro" id="IPR036844">
    <property type="entry name" value="Hint_dom_sf"/>
</dbReference>
<organism evidence="2 3">
    <name type="scientific">Pararhodobacter oceanensis</name>
    <dbReference type="NCBI Taxonomy" id="2172121"/>
    <lineage>
        <taxon>Bacteria</taxon>
        <taxon>Pseudomonadati</taxon>
        <taxon>Pseudomonadota</taxon>
        <taxon>Alphaproteobacteria</taxon>
        <taxon>Rhodobacterales</taxon>
        <taxon>Paracoccaceae</taxon>
        <taxon>Pararhodobacter</taxon>
    </lineage>
</organism>
<dbReference type="InterPro" id="IPR028992">
    <property type="entry name" value="Hedgehog/Intein_dom"/>
</dbReference>
<evidence type="ECO:0000313" key="3">
    <source>
        <dbReference type="Proteomes" id="UP000245911"/>
    </source>
</evidence>
<dbReference type="EMBL" id="QDKM01000001">
    <property type="protein sequence ID" value="PVH30630.1"/>
    <property type="molecule type" value="Genomic_DNA"/>
</dbReference>
<dbReference type="OrthoDB" id="6305173at2"/>
<dbReference type="Gene3D" id="2.170.16.10">
    <property type="entry name" value="Hedgehog/Intein (Hint) domain"/>
    <property type="match status" value="1"/>
</dbReference>
<proteinExistence type="predicted"/>
<feature type="domain" description="Hedgehog/Intein (Hint)" evidence="1">
    <location>
        <begin position="152"/>
        <end position="305"/>
    </location>
</feature>
<name>A0A2T8HYW8_9RHOB</name>
<accession>A0A2T8HYW8</accession>
<evidence type="ECO:0000259" key="1">
    <source>
        <dbReference type="Pfam" id="PF13403"/>
    </source>
</evidence>